<dbReference type="OrthoDB" id="6060101at2759"/>
<gene>
    <name evidence="3" type="ORF">EDS130_LOCUS13390</name>
    <name evidence="2" type="ORF">XAT740_LOCUS8657</name>
</gene>
<dbReference type="AlphaFoldDB" id="A0A814EMW0"/>
<comment type="caution">
    <text evidence="3">The sequence shown here is derived from an EMBL/GenBank/DDBJ whole genome shotgun (WGS) entry which is preliminary data.</text>
</comment>
<protein>
    <submittedName>
        <fullName evidence="3">Uncharacterized protein</fullName>
    </submittedName>
</protein>
<keyword evidence="4" id="KW-1185">Reference proteome</keyword>
<dbReference type="EMBL" id="CAJNOJ010000053">
    <property type="protein sequence ID" value="CAF0971460.1"/>
    <property type="molecule type" value="Genomic_DNA"/>
</dbReference>
<evidence type="ECO:0000313" key="3">
    <source>
        <dbReference type="EMBL" id="CAF0971460.1"/>
    </source>
</evidence>
<evidence type="ECO:0000313" key="4">
    <source>
        <dbReference type="Proteomes" id="UP000663828"/>
    </source>
</evidence>
<dbReference type="Proteomes" id="UP000663828">
    <property type="component" value="Unassembled WGS sequence"/>
</dbReference>
<feature type="region of interest" description="Disordered" evidence="1">
    <location>
        <begin position="121"/>
        <end position="188"/>
    </location>
</feature>
<feature type="compositionally biased region" description="Pro residues" evidence="1">
    <location>
        <begin position="150"/>
        <end position="166"/>
    </location>
</feature>
<dbReference type="InterPro" id="IPR008978">
    <property type="entry name" value="HSP20-like_chaperone"/>
</dbReference>
<sequence length="188" mass="20737">MTDLKPIVPSIVVQEEGSRKVLVYLNIPELKVKRSFPNLLKQVPSNGVQRTLEFRDQSFTFTLNVQTKNNQTKIYSLAVARLPGEIHPQQCSIKYQRGGCWITMVKVEPMGWMNRICDDMSPGLDIEENDGQTPAASAPEEPVQLRDTDMPPPFNLVPIAPSPPCRAPSTKSPAPLPPPSSSSATSNN</sequence>
<evidence type="ECO:0000256" key="1">
    <source>
        <dbReference type="SAM" id="MobiDB-lite"/>
    </source>
</evidence>
<organism evidence="3 5">
    <name type="scientific">Adineta ricciae</name>
    <name type="common">Rotifer</name>
    <dbReference type="NCBI Taxonomy" id="249248"/>
    <lineage>
        <taxon>Eukaryota</taxon>
        <taxon>Metazoa</taxon>
        <taxon>Spiralia</taxon>
        <taxon>Gnathifera</taxon>
        <taxon>Rotifera</taxon>
        <taxon>Eurotatoria</taxon>
        <taxon>Bdelloidea</taxon>
        <taxon>Adinetida</taxon>
        <taxon>Adinetidae</taxon>
        <taxon>Adineta</taxon>
    </lineage>
</organism>
<reference evidence="3" key="1">
    <citation type="submission" date="2021-02" db="EMBL/GenBank/DDBJ databases">
        <authorList>
            <person name="Nowell W R."/>
        </authorList>
    </citation>
    <scope>NUCLEOTIDE SEQUENCE</scope>
</reference>
<proteinExistence type="predicted"/>
<evidence type="ECO:0000313" key="2">
    <source>
        <dbReference type="EMBL" id="CAF0913416.1"/>
    </source>
</evidence>
<dbReference type="SUPFAM" id="SSF49764">
    <property type="entry name" value="HSP20-like chaperones"/>
    <property type="match status" value="1"/>
</dbReference>
<accession>A0A814EMW0</accession>
<dbReference type="EMBL" id="CAJNOR010000434">
    <property type="protein sequence ID" value="CAF0913416.1"/>
    <property type="molecule type" value="Genomic_DNA"/>
</dbReference>
<dbReference type="Proteomes" id="UP000663852">
    <property type="component" value="Unassembled WGS sequence"/>
</dbReference>
<name>A0A814EMW0_ADIRI</name>
<evidence type="ECO:0000313" key="5">
    <source>
        <dbReference type="Proteomes" id="UP000663852"/>
    </source>
</evidence>
<dbReference type="Gene3D" id="2.60.40.790">
    <property type="match status" value="1"/>
</dbReference>